<keyword evidence="2" id="KW-1185">Reference proteome</keyword>
<dbReference type="AlphaFoldDB" id="R0LLR2"/>
<organism evidence="1 2">
    <name type="scientific">Anas platyrhynchos</name>
    <name type="common">Mallard</name>
    <name type="synonym">Anas boschas</name>
    <dbReference type="NCBI Taxonomy" id="8839"/>
    <lineage>
        <taxon>Eukaryota</taxon>
        <taxon>Metazoa</taxon>
        <taxon>Chordata</taxon>
        <taxon>Craniata</taxon>
        <taxon>Vertebrata</taxon>
        <taxon>Euteleostomi</taxon>
        <taxon>Archelosauria</taxon>
        <taxon>Archosauria</taxon>
        <taxon>Dinosauria</taxon>
        <taxon>Saurischia</taxon>
        <taxon>Theropoda</taxon>
        <taxon>Coelurosauria</taxon>
        <taxon>Aves</taxon>
        <taxon>Neognathae</taxon>
        <taxon>Galloanserae</taxon>
        <taxon>Anseriformes</taxon>
        <taxon>Anatidae</taxon>
        <taxon>Anatinae</taxon>
        <taxon>Anas</taxon>
    </lineage>
</organism>
<sequence length="209" mass="23313">MPAYQYVRAPMCTYCPGAREEPGSQVLSTYMYIAEHTQQSLKHPMMGDLGGSPNVQCWHGLQHTTALKLDKSKHYSSKLNVQVRYSHSAAILAVPSIQHAVVTGTHTNPGLEESGSVRNAMLKLERRHHREAVYRALILITGHITTQQLSKKYLVSHQVAAACTVYQLLQLLFQSYLTPLQKTSPAWKCCSDGSQIALTATLPYTFSWL</sequence>
<name>R0LLR2_ANAPL</name>
<accession>R0LLR2</accession>
<reference evidence="2" key="1">
    <citation type="journal article" date="2013" name="Nat. Genet.">
        <title>The duck genome and transcriptome provide insight into an avian influenza virus reservoir species.</title>
        <authorList>
            <person name="Huang Y."/>
            <person name="Li Y."/>
            <person name="Burt D.W."/>
            <person name="Chen H."/>
            <person name="Zhang Y."/>
            <person name="Qian W."/>
            <person name="Kim H."/>
            <person name="Gan S."/>
            <person name="Zhao Y."/>
            <person name="Li J."/>
            <person name="Yi K."/>
            <person name="Feng H."/>
            <person name="Zhu P."/>
            <person name="Li B."/>
            <person name="Liu Q."/>
            <person name="Fairley S."/>
            <person name="Magor K.E."/>
            <person name="Du Z."/>
            <person name="Hu X."/>
            <person name="Goodman L."/>
            <person name="Tafer H."/>
            <person name="Vignal A."/>
            <person name="Lee T."/>
            <person name="Kim K.W."/>
            <person name="Sheng Z."/>
            <person name="An Y."/>
            <person name="Searle S."/>
            <person name="Herrero J."/>
            <person name="Groenen M.A."/>
            <person name="Crooijmans R.P."/>
            <person name="Faraut T."/>
            <person name="Cai Q."/>
            <person name="Webster R.G."/>
            <person name="Aldridge J.R."/>
            <person name="Warren W.C."/>
            <person name="Bartschat S."/>
            <person name="Kehr S."/>
            <person name="Marz M."/>
            <person name="Stadler P.F."/>
            <person name="Smith J."/>
            <person name="Kraus R.H."/>
            <person name="Zhao Y."/>
            <person name="Ren L."/>
            <person name="Fei J."/>
            <person name="Morisson M."/>
            <person name="Kaiser P."/>
            <person name="Griffin D.K."/>
            <person name="Rao M."/>
            <person name="Pitel F."/>
            <person name="Wang J."/>
            <person name="Li N."/>
        </authorList>
    </citation>
    <scope>NUCLEOTIDE SEQUENCE [LARGE SCALE GENOMIC DNA]</scope>
</reference>
<proteinExistence type="predicted"/>
<dbReference type="EMBL" id="KB742590">
    <property type="protein sequence ID" value="EOB06644.1"/>
    <property type="molecule type" value="Genomic_DNA"/>
</dbReference>
<evidence type="ECO:0000313" key="1">
    <source>
        <dbReference type="EMBL" id="EOB06644.1"/>
    </source>
</evidence>
<dbReference type="Proteomes" id="UP000296049">
    <property type="component" value="Unassembled WGS sequence"/>
</dbReference>
<protein>
    <submittedName>
        <fullName evidence="1">Uncharacterized protein</fullName>
    </submittedName>
</protein>
<evidence type="ECO:0000313" key="2">
    <source>
        <dbReference type="Proteomes" id="UP000296049"/>
    </source>
</evidence>
<gene>
    <name evidence="1" type="ORF">Anapl_13240</name>
</gene>